<keyword evidence="2" id="KW-0238">DNA-binding</keyword>
<dbReference type="InterPro" id="IPR036390">
    <property type="entry name" value="WH_DNA-bd_sf"/>
</dbReference>
<dbReference type="InterPro" id="IPR002577">
    <property type="entry name" value="HTH_HxlR"/>
</dbReference>
<dbReference type="Proteomes" id="UP000093346">
    <property type="component" value="Chromosome"/>
</dbReference>
<dbReference type="GeneID" id="61249902"/>
<sequence>MQSTTNWDCGISKIMDIFAGKWKLNILWLIYKNDGIGFNQLKRKAAGITNIMLVRSLETLATEKLISKKVFGSQAPVRSEYHLTDKAKGLIPIMKELNEWGKNNLI</sequence>
<protein>
    <submittedName>
        <fullName evidence="5">Transcriptional regulator</fullName>
    </submittedName>
</protein>
<name>A0AB33BJ73_9LACO</name>
<reference evidence="5 6" key="1">
    <citation type="submission" date="2016-03" db="EMBL/GenBank/DDBJ databases">
        <title>Pediococcus and Lactobacillus from brewery environment - whole genome sequencing and assembly.</title>
        <authorList>
            <person name="Behr J."/>
            <person name="Geissler A.J."/>
            <person name="Vogel R.F."/>
        </authorList>
    </citation>
    <scope>NUCLEOTIDE SEQUENCE [LARGE SCALE GENOMIC DNA]</scope>
    <source>
        <strain evidence="5 6">TMW 1.481</strain>
    </source>
</reference>
<dbReference type="GO" id="GO:0003677">
    <property type="term" value="F:DNA binding"/>
    <property type="evidence" value="ECO:0007669"/>
    <property type="project" value="UniProtKB-KW"/>
</dbReference>
<dbReference type="PANTHER" id="PTHR33204">
    <property type="entry name" value="TRANSCRIPTIONAL REGULATOR, MARR FAMILY"/>
    <property type="match status" value="1"/>
</dbReference>
<dbReference type="EMBL" id="CP014907">
    <property type="protein sequence ID" value="ANZ59125.1"/>
    <property type="molecule type" value="Genomic_DNA"/>
</dbReference>
<accession>A0AB33BJ73</accession>
<evidence type="ECO:0000256" key="1">
    <source>
        <dbReference type="ARBA" id="ARBA00023015"/>
    </source>
</evidence>
<evidence type="ECO:0000256" key="2">
    <source>
        <dbReference type="ARBA" id="ARBA00023125"/>
    </source>
</evidence>
<keyword evidence="1" id="KW-0805">Transcription regulation</keyword>
<evidence type="ECO:0000256" key="3">
    <source>
        <dbReference type="ARBA" id="ARBA00023163"/>
    </source>
</evidence>
<dbReference type="AlphaFoldDB" id="A0AB33BJ73"/>
<dbReference type="PROSITE" id="PS51118">
    <property type="entry name" value="HTH_HXLR"/>
    <property type="match status" value="1"/>
</dbReference>
<dbReference type="SUPFAM" id="SSF46785">
    <property type="entry name" value="Winged helix' DNA-binding domain"/>
    <property type="match status" value="1"/>
</dbReference>
<proteinExistence type="predicted"/>
<dbReference type="PANTHER" id="PTHR33204:SF29">
    <property type="entry name" value="TRANSCRIPTIONAL REGULATOR"/>
    <property type="match status" value="1"/>
</dbReference>
<feature type="domain" description="HTH hxlR-type" evidence="4">
    <location>
        <begin position="9"/>
        <end position="106"/>
    </location>
</feature>
<dbReference type="KEGG" id="lle:AYR59_03295"/>
<evidence type="ECO:0000313" key="5">
    <source>
        <dbReference type="EMBL" id="ANZ59125.1"/>
    </source>
</evidence>
<dbReference type="Gene3D" id="1.10.10.10">
    <property type="entry name" value="Winged helix-like DNA-binding domain superfamily/Winged helix DNA-binding domain"/>
    <property type="match status" value="1"/>
</dbReference>
<gene>
    <name evidence="5" type="ORF">AYR59_03295</name>
</gene>
<dbReference type="RefSeq" id="WP_054645922.1">
    <property type="nucleotide sequence ID" value="NZ_CP014872.1"/>
</dbReference>
<organism evidence="5 6">
    <name type="scientific">Fructilactobacillus lindneri</name>
    <dbReference type="NCBI Taxonomy" id="53444"/>
    <lineage>
        <taxon>Bacteria</taxon>
        <taxon>Bacillati</taxon>
        <taxon>Bacillota</taxon>
        <taxon>Bacilli</taxon>
        <taxon>Lactobacillales</taxon>
        <taxon>Lactobacillaceae</taxon>
        <taxon>Fructilactobacillus</taxon>
    </lineage>
</organism>
<evidence type="ECO:0000313" key="6">
    <source>
        <dbReference type="Proteomes" id="UP000093346"/>
    </source>
</evidence>
<dbReference type="Pfam" id="PF01638">
    <property type="entry name" value="HxlR"/>
    <property type="match status" value="1"/>
</dbReference>
<dbReference type="InterPro" id="IPR036388">
    <property type="entry name" value="WH-like_DNA-bd_sf"/>
</dbReference>
<evidence type="ECO:0000259" key="4">
    <source>
        <dbReference type="PROSITE" id="PS51118"/>
    </source>
</evidence>
<keyword evidence="3" id="KW-0804">Transcription</keyword>